<evidence type="ECO:0000256" key="2">
    <source>
        <dbReference type="ARBA" id="ARBA00022651"/>
    </source>
</evidence>
<proteinExistence type="inferred from homology"/>
<feature type="site" description="Important for catalytic activity, responsible for pKa modulation of the active site Glu and correct orientation of both the proton donor and substrate" evidence="6">
    <location>
        <position position="176"/>
    </location>
</feature>
<keyword evidence="2" id="KW-0858">Xylan degradation</keyword>
<keyword evidence="3 7" id="KW-0378">Hydrolase</keyword>
<dbReference type="CDD" id="cd18618">
    <property type="entry name" value="GH43_Xsa43E-like"/>
    <property type="match status" value="1"/>
</dbReference>
<evidence type="ECO:0000256" key="6">
    <source>
        <dbReference type="PIRSR" id="PIRSR606710-2"/>
    </source>
</evidence>
<name>A0A1G4TQ72_9CAUL</name>
<reference evidence="10" key="1">
    <citation type="submission" date="2016-10" db="EMBL/GenBank/DDBJ databases">
        <authorList>
            <person name="Varghese N."/>
            <person name="Submissions S."/>
        </authorList>
    </citation>
    <scope>NUCLEOTIDE SEQUENCE [LARGE SCALE GENOMIC DNA]</scope>
    <source>
        <strain evidence="10">CGMCC 1.3431</strain>
    </source>
</reference>
<dbReference type="InterPro" id="IPR006710">
    <property type="entry name" value="Glyco_hydro_43"/>
</dbReference>
<dbReference type="InterPro" id="IPR023296">
    <property type="entry name" value="Glyco_hydro_beta-prop_sf"/>
</dbReference>
<evidence type="ECO:0000313" key="9">
    <source>
        <dbReference type="EMBL" id="SCW83471.1"/>
    </source>
</evidence>
<dbReference type="RefSeq" id="WP_090650793.1">
    <property type="nucleotide sequence ID" value="NZ_CBCRYE010000009.1"/>
</dbReference>
<evidence type="ECO:0000256" key="3">
    <source>
        <dbReference type="ARBA" id="ARBA00022801"/>
    </source>
</evidence>
<dbReference type="EMBL" id="FMTS01000011">
    <property type="protein sequence ID" value="SCW83471.1"/>
    <property type="molecule type" value="Genomic_DNA"/>
</dbReference>
<dbReference type="Proteomes" id="UP000199150">
    <property type="component" value="Unassembled WGS sequence"/>
</dbReference>
<dbReference type="InterPro" id="IPR052176">
    <property type="entry name" value="Glycosyl_Hydrlase_43_Enz"/>
</dbReference>
<evidence type="ECO:0000256" key="5">
    <source>
        <dbReference type="ARBA" id="ARBA00023295"/>
    </source>
</evidence>
<keyword evidence="8" id="KW-0732">Signal</keyword>
<dbReference type="PANTHER" id="PTHR43772">
    <property type="entry name" value="ENDO-1,4-BETA-XYLANASE"/>
    <property type="match status" value="1"/>
</dbReference>
<dbReference type="OrthoDB" id="9760116at2"/>
<organism evidence="9 10">
    <name type="scientific">Asticcacaulis taihuensis</name>
    <dbReference type="NCBI Taxonomy" id="260084"/>
    <lineage>
        <taxon>Bacteria</taxon>
        <taxon>Pseudomonadati</taxon>
        <taxon>Pseudomonadota</taxon>
        <taxon>Alphaproteobacteria</taxon>
        <taxon>Caulobacterales</taxon>
        <taxon>Caulobacteraceae</taxon>
        <taxon>Asticcacaulis</taxon>
    </lineage>
</organism>
<sequence length="341" mass="37743">MKFHTRRQSLAMLGGGAIAAAVSQAGITHAETAPPAGTNPIITNAFTADPAPLVYDGRVYLYVGHDEAHGDQLFNMTEWLVYSSDDMKTWTPHGPIMKPTDFKWAVRDAWASQVIHANGKFYLYAAVEHDDSDKGKAIGVAVSDSPTGPFVDARGTALIGNNRTTPNGPHSWDDIDPTVFKDTDGTTWLVWGNGKCYFAKLKANMIELDGEVRTFDLPDYVEGPWLHKRGALYYLTYASMDKEKRMETIAYATSNTITGPWTYRGLITGTAENSFTIHPGIIEFKDQWYFFYHKATLTLNGEAGATGRRCVCLDYLYYNPDGTIQYVQQSQAGVSLPPKKA</sequence>
<feature type="signal peptide" evidence="8">
    <location>
        <begin position="1"/>
        <end position="25"/>
    </location>
</feature>
<dbReference type="GO" id="GO:0004553">
    <property type="term" value="F:hydrolase activity, hydrolyzing O-glycosyl compounds"/>
    <property type="evidence" value="ECO:0007669"/>
    <property type="project" value="InterPro"/>
</dbReference>
<keyword evidence="5 7" id="KW-0326">Glycosidase</keyword>
<keyword evidence="2" id="KW-0624">Polysaccharide degradation</keyword>
<dbReference type="Gene3D" id="2.115.10.20">
    <property type="entry name" value="Glycosyl hydrolase domain, family 43"/>
    <property type="match status" value="1"/>
</dbReference>
<evidence type="ECO:0000256" key="8">
    <source>
        <dbReference type="SAM" id="SignalP"/>
    </source>
</evidence>
<protein>
    <submittedName>
        <fullName evidence="9">Glycosyl hydrolases family 43</fullName>
    </submittedName>
</protein>
<evidence type="ECO:0000313" key="10">
    <source>
        <dbReference type="Proteomes" id="UP000199150"/>
    </source>
</evidence>
<evidence type="ECO:0000256" key="1">
    <source>
        <dbReference type="ARBA" id="ARBA00009865"/>
    </source>
</evidence>
<dbReference type="SUPFAM" id="SSF75005">
    <property type="entry name" value="Arabinanase/levansucrase/invertase"/>
    <property type="match status" value="1"/>
</dbReference>
<comment type="similarity">
    <text evidence="1 7">Belongs to the glycosyl hydrolase 43 family.</text>
</comment>
<evidence type="ECO:0000256" key="7">
    <source>
        <dbReference type="RuleBase" id="RU361187"/>
    </source>
</evidence>
<gene>
    <name evidence="9" type="ORF">SAMN02927928_0068</name>
</gene>
<accession>A0A1G4TQ72</accession>
<feature type="chain" id="PRO_5011511422" evidence="8">
    <location>
        <begin position="26"/>
        <end position="341"/>
    </location>
</feature>
<dbReference type="AlphaFoldDB" id="A0A1G4TQ72"/>
<dbReference type="STRING" id="260084.SAMN02927928_0068"/>
<keyword evidence="4" id="KW-0119">Carbohydrate metabolism</keyword>
<evidence type="ECO:0000256" key="4">
    <source>
        <dbReference type="ARBA" id="ARBA00023277"/>
    </source>
</evidence>
<keyword evidence="10" id="KW-1185">Reference proteome</keyword>
<dbReference type="GO" id="GO:0045493">
    <property type="term" value="P:xylan catabolic process"/>
    <property type="evidence" value="ECO:0007669"/>
    <property type="project" value="UniProtKB-KW"/>
</dbReference>
<dbReference type="PANTHER" id="PTHR43772:SF2">
    <property type="entry name" value="PUTATIVE (AFU_ORTHOLOGUE AFUA_2G04480)-RELATED"/>
    <property type="match status" value="1"/>
</dbReference>
<dbReference type="Pfam" id="PF04616">
    <property type="entry name" value="Glyco_hydro_43"/>
    <property type="match status" value="1"/>
</dbReference>